<dbReference type="GO" id="GO:0003676">
    <property type="term" value="F:nucleic acid binding"/>
    <property type="evidence" value="ECO:0007669"/>
    <property type="project" value="InterPro"/>
</dbReference>
<dbReference type="InterPro" id="IPR002711">
    <property type="entry name" value="HNH"/>
</dbReference>
<dbReference type="SMART" id="SM00507">
    <property type="entry name" value="HNHc"/>
    <property type="match status" value="1"/>
</dbReference>
<dbReference type="InParanoid" id="Q9X8D5"/>
<dbReference type="PIR" id="T36222">
    <property type="entry name" value="T36222"/>
</dbReference>
<dbReference type="GO" id="GO:0004519">
    <property type="term" value="F:endonuclease activity"/>
    <property type="evidence" value="ECO:0007669"/>
    <property type="project" value="InterPro"/>
</dbReference>
<dbReference type="PaxDb" id="100226-SCO3262"/>
<dbReference type="InterPro" id="IPR003615">
    <property type="entry name" value="HNH_nuc"/>
</dbReference>
<protein>
    <recommendedName>
        <fullName evidence="1">HNH nuclease domain-containing protein</fullName>
    </recommendedName>
</protein>
<evidence type="ECO:0000313" key="3">
    <source>
        <dbReference type="Proteomes" id="UP000001973"/>
    </source>
</evidence>
<dbReference type="Gene3D" id="1.10.30.50">
    <property type="match status" value="1"/>
</dbReference>
<reference evidence="2 3" key="1">
    <citation type="journal article" date="1996" name="Mol. Microbiol.">
        <title>A set of ordered cosmids and a detailed genetic and physical map for the 8 Mb Streptomyces coelicolor A3(2) chromosome.</title>
        <authorList>
            <person name="Redenbach M."/>
            <person name="Kieser H.M."/>
            <person name="Denapaite D."/>
            <person name="Eichner A."/>
            <person name="Cullum J."/>
            <person name="Kinashi H."/>
            <person name="Hopwood D.A."/>
        </authorList>
    </citation>
    <scope>NUCLEOTIDE SEQUENCE [LARGE SCALE GENOMIC DNA]</scope>
    <source>
        <strain evidence="3">ATCC BAA-471 / A3(2) / M145</strain>
    </source>
</reference>
<dbReference type="CDD" id="cd00085">
    <property type="entry name" value="HNHc"/>
    <property type="match status" value="1"/>
</dbReference>
<dbReference type="EMBL" id="AL939115">
    <property type="protein sequence ID" value="CAB40320.1"/>
    <property type="molecule type" value="Genomic_DNA"/>
</dbReference>
<dbReference type="EMBL" id="AL645882">
    <property type="protein sequence ID" value="CAB40320.1"/>
    <property type="molecule type" value="Genomic_DNA"/>
</dbReference>
<feature type="domain" description="HNH nuclease" evidence="1">
    <location>
        <begin position="49"/>
        <end position="101"/>
    </location>
</feature>
<proteinExistence type="predicted"/>
<reference evidence="2 3" key="2">
    <citation type="journal article" date="2002" name="Nature">
        <title>Complete genome sequence of the model actinomycete Streptomyces coelicolor A3(2).</title>
        <authorList>
            <person name="Bentley S.D."/>
            <person name="Chater K.F."/>
            <person name="Cerdeno-Tarraga A.M."/>
            <person name="Challis G.L."/>
            <person name="Thomson N.R."/>
            <person name="James K.D."/>
            <person name="Harris D.E."/>
            <person name="Quail M.A."/>
            <person name="Kieser H."/>
            <person name="Harper D."/>
            <person name="Bateman A."/>
            <person name="Brown S."/>
            <person name="Chandra G."/>
            <person name="Chen C.W."/>
            <person name="Collins M."/>
            <person name="Cronin A."/>
            <person name="Fraser A."/>
            <person name="Goble A."/>
            <person name="Hidalgo J."/>
            <person name="Hornsby T."/>
            <person name="Howarth S."/>
            <person name="Huang C.H."/>
            <person name="Kieser T."/>
            <person name="Larke L."/>
            <person name="Murphy L."/>
            <person name="Oliver K."/>
            <person name="O'Neil S."/>
            <person name="Rabbinowitsch E."/>
            <person name="Rajandream M.A."/>
            <person name="Rutherford K."/>
            <person name="Rutter S."/>
            <person name="Seeger K."/>
            <person name="Saunders D."/>
            <person name="Sharp S."/>
            <person name="Squares R."/>
            <person name="Squares S."/>
            <person name="Taylor K."/>
            <person name="Warren T."/>
            <person name="Wietzorrek A."/>
            <person name="Woodward J."/>
            <person name="Barrell B.G."/>
            <person name="Parkhill J."/>
            <person name="Hopwood D.A."/>
        </authorList>
    </citation>
    <scope>NUCLEOTIDE SEQUENCE [LARGE SCALE GENOMIC DNA]</scope>
    <source>
        <strain evidence="3">ATCC BAA-471 / A3(2) / M145</strain>
    </source>
</reference>
<gene>
    <name evidence="2" type="ordered locus">SCO3262</name>
    <name evidence="2" type="ORF">SCE39.12</name>
</gene>
<dbReference type="REBASE" id="22995">
    <property type="entry name" value="ScoA3III"/>
</dbReference>
<dbReference type="GO" id="GO:0008270">
    <property type="term" value="F:zinc ion binding"/>
    <property type="evidence" value="ECO:0007669"/>
    <property type="project" value="InterPro"/>
</dbReference>
<dbReference type="Proteomes" id="UP000001973">
    <property type="component" value="Chromosome"/>
</dbReference>
<dbReference type="HOGENOM" id="CLU_1053447_0_0_11"/>
<organism evidence="2 3">
    <name type="scientific">Streptomyces coelicolor (strain ATCC BAA-471 / A3(2) / M145)</name>
    <dbReference type="NCBI Taxonomy" id="100226"/>
    <lineage>
        <taxon>Bacteria</taxon>
        <taxon>Bacillati</taxon>
        <taxon>Actinomycetota</taxon>
        <taxon>Actinomycetes</taxon>
        <taxon>Kitasatosporales</taxon>
        <taxon>Streptomycetaceae</taxon>
        <taxon>Streptomyces</taxon>
        <taxon>Streptomyces albidoflavus group</taxon>
    </lineage>
</organism>
<evidence type="ECO:0000313" key="2">
    <source>
        <dbReference type="EMBL" id="CAB40320.1"/>
    </source>
</evidence>
<dbReference type="eggNOG" id="COG1403">
    <property type="taxonomic scope" value="Bacteria"/>
</dbReference>
<name>Q9X8D5_STRCO</name>
<evidence type="ECO:0000259" key="1">
    <source>
        <dbReference type="SMART" id="SM00507"/>
    </source>
</evidence>
<dbReference type="STRING" id="100226.gene:17760881"/>
<sequence>MIPLKRPGISANLEKRLTGKTKTLTDNLADPKNAREAWKSARTIRRDLKVLLASMAAGFARCMYCGDSLGTDIDHFKPIARDPLSAFIWANHFLACSHCNSNKKRDQYPCSPSGECLLVNPSKEDPYEHMNLNLPTGKYQGQTQKGKETIRVFGLSRPDLELGRAHAYVRCESMLRDWSTRVGNGQEEAASAVLKSLMIQPFADVLYAMIKKSEAPGAPNLFEADVLTALRSVRERIETQDVAASFRNP</sequence>
<dbReference type="KEGG" id="sco:SCO3262"/>
<dbReference type="AlphaFoldDB" id="Q9X8D5"/>
<accession>Q9X8D5</accession>
<dbReference type="Pfam" id="PF01844">
    <property type="entry name" value="HNH"/>
    <property type="match status" value="1"/>
</dbReference>
<keyword evidence="3" id="KW-1185">Reference proteome</keyword>
<dbReference type="RefSeq" id="WP_011028869.1">
    <property type="nucleotide sequence ID" value="NC_003888.3"/>
</dbReference>
<dbReference type="OrthoDB" id="5422822at2"/>